<gene>
    <name evidence="7" type="ORF">IRJ41_006650</name>
</gene>
<evidence type="ECO:0000256" key="5">
    <source>
        <dbReference type="PROSITE-ProRule" id="PRU00235"/>
    </source>
</evidence>
<keyword evidence="3 4" id="KW-0833">Ubl conjugation pathway</keyword>
<dbReference type="PANTHER" id="PTHR45622">
    <property type="entry name" value="UBIQUITIN-PROTEIN LIGASE E3A-RELATED"/>
    <property type="match status" value="1"/>
</dbReference>
<dbReference type="Gene3D" id="3.30.2410.10">
    <property type="entry name" value="Hect, E3 ligase catalytic domain"/>
    <property type="match status" value="1"/>
</dbReference>
<feature type="active site" description="Glycyl thioester intermediate" evidence="4">
    <location>
        <position position="886"/>
    </location>
</feature>
<dbReference type="Gene3D" id="3.90.1750.10">
    <property type="entry name" value="Hect, E3 ligase catalytic domains"/>
    <property type="match status" value="1"/>
</dbReference>
<dbReference type="PROSITE" id="PS50012">
    <property type="entry name" value="RCC1_3"/>
    <property type="match status" value="4"/>
</dbReference>
<dbReference type="InterPro" id="IPR009091">
    <property type="entry name" value="RCC1/BLIP-II"/>
</dbReference>
<dbReference type="EMBL" id="JAFHDT010000004">
    <property type="protein sequence ID" value="KAI7810796.1"/>
    <property type="molecule type" value="Genomic_DNA"/>
</dbReference>
<evidence type="ECO:0000256" key="3">
    <source>
        <dbReference type="ARBA" id="ARBA00022786"/>
    </source>
</evidence>
<comment type="caution">
    <text evidence="7">The sequence shown here is derived from an EMBL/GenBank/DDBJ whole genome shotgun (WGS) entry which is preliminary data.</text>
</comment>
<dbReference type="PANTHER" id="PTHR45622:SF73">
    <property type="entry name" value="E3 UBIQUITIN-PROTEIN LIGASE HERC4-LIKE ISOFORM X1-RELATED"/>
    <property type="match status" value="1"/>
</dbReference>
<dbReference type="SUPFAM" id="SSF56204">
    <property type="entry name" value="Hect, E3 ligase catalytic domain"/>
    <property type="match status" value="1"/>
</dbReference>
<evidence type="ECO:0000256" key="2">
    <source>
        <dbReference type="ARBA" id="ARBA00022737"/>
    </source>
</evidence>
<dbReference type="InterPro" id="IPR000569">
    <property type="entry name" value="HECT_dom"/>
</dbReference>
<dbReference type="InterPro" id="IPR058923">
    <property type="entry name" value="RCC1-like_dom"/>
</dbReference>
<dbReference type="InterPro" id="IPR000408">
    <property type="entry name" value="Reg_chr_condens"/>
</dbReference>
<dbReference type="Pfam" id="PF00632">
    <property type="entry name" value="HECT"/>
    <property type="match status" value="1"/>
</dbReference>
<dbReference type="SMART" id="SM00119">
    <property type="entry name" value="HECTc"/>
    <property type="match status" value="1"/>
</dbReference>
<dbReference type="PROSITE" id="PS00626">
    <property type="entry name" value="RCC1_2"/>
    <property type="match status" value="2"/>
</dbReference>
<dbReference type="Pfam" id="PF25390">
    <property type="entry name" value="WD40_RLD"/>
    <property type="match status" value="1"/>
</dbReference>
<dbReference type="InterPro" id="IPR051709">
    <property type="entry name" value="Ub-ligase/GTPase-reg"/>
</dbReference>
<dbReference type="InterPro" id="IPR035983">
    <property type="entry name" value="Hect_E3_ubiquitin_ligase"/>
</dbReference>
<dbReference type="Gene3D" id="3.30.2160.10">
    <property type="entry name" value="Hect, E3 ligase catalytic domain"/>
    <property type="match status" value="1"/>
</dbReference>
<proteinExistence type="predicted"/>
<feature type="repeat" description="RCC1" evidence="5">
    <location>
        <begin position="136"/>
        <end position="194"/>
    </location>
</feature>
<name>A0A9W7WZ89_TRIRA</name>
<dbReference type="Proteomes" id="UP001059041">
    <property type="component" value="Linkage Group LG4"/>
</dbReference>
<evidence type="ECO:0000259" key="6">
    <source>
        <dbReference type="PROSITE" id="PS50237"/>
    </source>
</evidence>
<dbReference type="SUPFAM" id="SSF50985">
    <property type="entry name" value="RCC1/BLIP-II"/>
    <property type="match status" value="1"/>
</dbReference>
<dbReference type="GO" id="GO:0061630">
    <property type="term" value="F:ubiquitin protein ligase activity"/>
    <property type="evidence" value="ECO:0007669"/>
    <property type="project" value="TreeGrafter"/>
</dbReference>
<dbReference type="AlphaFoldDB" id="A0A9W7WZ89"/>
<dbReference type="PRINTS" id="PR00633">
    <property type="entry name" value="RCCNDNSATION"/>
</dbReference>
<keyword evidence="1" id="KW-0808">Transferase</keyword>
<dbReference type="PROSITE" id="PS50237">
    <property type="entry name" value="HECT"/>
    <property type="match status" value="1"/>
</dbReference>
<keyword evidence="8" id="KW-1185">Reference proteome</keyword>
<organism evidence="7 8">
    <name type="scientific">Triplophysa rosa</name>
    <name type="common">Cave loach</name>
    <dbReference type="NCBI Taxonomy" id="992332"/>
    <lineage>
        <taxon>Eukaryota</taxon>
        <taxon>Metazoa</taxon>
        <taxon>Chordata</taxon>
        <taxon>Craniata</taxon>
        <taxon>Vertebrata</taxon>
        <taxon>Euteleostomi</taxon>
        <taxon>Actinopterygii</taxon>
        <taxon>Neopterygii</taxon>
        <taxon>Teleostei</taxon>
        <taxon>Ostariophysi</taxon>
        <taxon>Cypriniformes</taxon>
        <taxon>Nemacheilidae</taxon>
        <taxon>Triplophysa</taxon>
    </lineage>
</organism>
<evidence type="ECO:0000256" key="4">
    <source>
        <dbReference type="PROSITE-ProRule" id="PRU00104"/>
    </source>
</evidence>
<keyword evidence="2" id="KW-0677">Repeat</keyword>
<feature type="repeat" description="RCC1" evidence="5">
    <location>
        <begin position="195"/>
        <end position="246"/>
    </location>
</feature>
<dbReference type="GO" id="GO:0005737">
    <property type="term" value="C:cytoplasm"/>
    <property type="evidence" value="ECO:0007669"/>
    <property type="project" value="TreeGrafter"/>
</dbReference>
<feature type="repeat" description="RCC1" evidence="5">
    <location>
        <begin position="300"/>
        <end position="355"/>
    </location>
</feature>
<reference evidence="7" key="1">
    <citation type="submission" date="2021-02" db="EMBL/GenBank/DDBJ databases">
        <title>Comparative genomics reveals that relaxation of natural selection precedes convergent phenotypic evolution of cavefish.</title>
        <authorList>
            <person name="Peng Z."/>
        </authorList>
    </citation>
    <scope>NUCLEOTIDE SEQUENCE</scope>
    <source>
        <tissue evidence="7">Muscle</tissue>
    </source>
</reference>
<evidence type="ECO:0000256" key="1">
    <source>
        <dbReference type="ARBA" id="ARBA00022679"/>
    </source>
</evidence>
<feature type="domain" description="HECT" evidence="6">
    <location>
        <begin position="599"/>
        <end position="918"/>
    </location>
</feature>
<feature type="repeat" description="RCC1" evidence="5">
    <location>
        <begin position="247"/>
        <end position="298"/>
    </location>
</feature>
<protein>
    <recommendedName>
        <fullName evidence="6">HECT domain-containing protein</fullName>
    </recommendedName>
</protein>
<dbReference type="GO" id="GO:0006511">
    <property type="term" value="P:ubiquitin-dependent protein catabolic process"/>
    <property type="evidence" value="ECO:0007669"/>
    <property type="project" value="TreeGrafter"/>
</dbReference>
<sequence length="918" mass="103234">MFYYWGTRNGEGVDDVTEEKTTHDHSVIKISCPKSTIQDKPIGRCLGFIGENGHVSVLQYGDGQGNDAVMQNFNLKKDHIKLMKSGTAGAVLRKSDGEILFMETWNSCRLFKVLCDRQVTQVACGNQHCIAIIRDGQLLVWGANSHGQLGLEKSSLLEKEECRIQSPQPLKSLYGIPVVQISAGGDHSFALSLSGAVFGWGKNNAGQLGLGNTTSRHTPTCVKSLNMKKTIFISCGEEHTAILTKGGYVFTFGSGSCGQLGHGSLRNEHHPRLVAELMGAKVSQIACGGHHTLALSESFNMIYSFGCGKQGQLGNGTMVNQAVPLPVHLPPDHSPALKVKRVLAAGNTSIAQVCQNHETSVISHVCTTIDDQMIDRWLKEYDTNACRQTKREIRRIFSSPSCVNGSFIDESRDKHFLTSVEYSGLDLSLARLAFEKIATKTKVLLEVQHTVERELLQALSVCRAEVEALRVYLILPELIRVLQEGHQKTQLAVYLADAIEKLGPCDALEKLWTRMPFSYFRTLVKIFHSESTRLVTQMTTQPCDHWESLTTMLSVLKRLFLVNRRRKCALMESQFCITEVADLLGNSNIEKLVPYSFVADTETKKNIFIVEFIGENGVDFRGLSAEFLSLLSEAFITWQKKPLQVFEDSQLVWFNPNIADITDFYYLGLVCGMALYNCHFTNINFPLALFKKLLCLSPNLHDLEELTPVEARSLKNLLAEDEDVVDELYLDFMVKDQELISNGAQTPVTKFNRQKYVDLYVDFIFNKSVKNQFEQFSAGFSEGCPINAWKIFHPEELREVVYGSPLYKWEDLQKGATYEHCSPSDELIQNFWTVFFEFSEEQRKTFLFFMYGTDRVPAGGLSKVTLKIMQLNSPDSDDRFPEAQTCFGTLYLPKYSDIDTLRNKLIHAISFCEVFGRA</sequence>
<dbReference type="Gene3D" id="2.130.10.30">
    <property type="entry name" value="Regulator of chromosome condensation 1/beta-lactamase-inhibitor protein II"/>
    <property type="match status" value="1"/>
</dbReference>
<evidence type="ECO:0000313" key="7">
    <source>
        <dbReference type="EMBL" id="KAI7810796.1"/>
    </source>
</evidence>
<dbReference type="GO" id="GO:0016567">
    <property type="term" value="P:protein ubiquitination"/>
    <property type="evidence" value="ECO:0007669"/>
    <property type="project" value="TreeGrafter"/>
</dbReference>
<accession>A0A9W7WZ89</accession>
<evidence type="ECO:0000313" key="8">
    <source>
        <dbReference type="Proteomes" id="UP001059041"/>
    </source>
</evidence>